<protein>
    <submittedName>
        <fullName evidence="2">Putative secreted protein</fullName>
    </submittedName>
</protein>
<proteinExistence type="predicted"/>
<name>A0A6B0V382_IXORI</name>
<sequence>MRKAQAMFWIAAWRLLLFIAYIILKLGSEPQCDILGSGKSDGDNGPAEQNLDLILHDVLQGFLDLQLNVFLELPRTIGVQMQFPVVCGNKVKVLDLECSERCHSGLRPGDLKSSDRIHRDGVNPDMFQRSHHVVASCQGQERGVYFVEVQGALDAWEAVLDIPRLAVAHPSQRGVEAMNHALRHVDIEIAVGDGVIWNQKIEDRDMGGREKGR</sequence>
<keyword evidence="1" id="KW-0812">Transmembrane</keyword>
<keyword evidence="1" id="KW-1133">Transmembrane helix</keyword>
<feature type="transmembrane region" description="Helical" evidence="1">
    <location>
        <begin position="6"/>
        <end position="24"/>
    </location>
</feature>
<dbReference type="EMBL" id="GIFC01014269">
    <property type="protein sequence ID" value="MXU96352.1"/>
    <property type="molecule type" value="Transcribed_RNA"/>
</dbReference>
<keyword evidence="1" id="KW-0472">Membrane</keyword>
<accession>A0A6B0V382</accession>
<reference evidence="2" key="1">
    <citation type="submission" date="2019-12" db="EMBL/GenBank/DDBJ databases">
        <title>An insight into the sialome of adult female Ixodes ricinus ticks feeding for 6 days.</title>
        <authorList>
            <person name="Perner J."/>
            <person name="Ribeiro J.M.C."/>
        </authorList>
    </citation>
    <scope>NUCLEOTIDE SEQUENCE</scope>
    <source>
        <strain evidence="2">Semi-engorged</strain>
        <tissue evidence="2">Salivary glands</tissue>
    </source>
</reference>
<dbReference type="AlphaFoldDB" id="A0A6B0V382"/>
<evidence type="ECO:0000256" key="1">
    <source>
        <dbReference type="SAM" id="Phobius"/>
    </source>
</evidence>
<organism evidence="2">
    <name type="scientific">Ixodes ricinus</name>
    <name type="common">Common tick</name>
    <name type="synonym">Acarus ricinus</name>
    <dbReference type="NCBI Taxonomy" id="34613"/>
    <lineage>
        <taxon>Eukaryota</taxon>
        <taxon>Metazoa</taxon>
        <taxon>Ecdysozoa</taxon>
        <taxon>Arthropoda</taxon>
        <taxon>Chelicerata</taxon>
        <taxon>Arachnida</taxon>
        <taxon>Acari</taxon>
        <taxon>Parasitiformes</taxon>
        <taxon>Ixodida</taxon>
        <taxon>Ixodoidea</taxon>
        <taxon>Ixodidae</taxon>
        <taxon>Ixodinae</taxon>
        <taxon>Ixodes</taxon>
    </lineage>
</organism>
<evidence type="ECO:0000313" key="2">
    <source>
        <dbReference type="EMBL" id="MXU96352.1"/>
    </source>
</evidence>